<dbReference type="InterPro" id="IPR035965">
    <property type="entry name" value="PAS-like_dom_sf"/>
</dbReference>
<dbReference type="Gene3D" id="3.30.565.10">
    <property type="entry name" value="Histidine kinase-like ATPase, C-terminal domain"/>
    <property type="match status" value="1"/>
</dbReference>
<dbReference type="RefSeq" id="WP_155600763.1">
    <property type="nucleotide sequence ID" value="NZ_RCNR01000041.1"/>
</dbReference>
<keyword evidence="11" id="KW-1185">Reference proteome</keyword>
<dbReference type="InterPro" id="IPR000700">
    <property type="entry name" value="PAS-assoc_C"/>
</dbReference>
<dbReference type="InterPro" id="IPR001610">
    <property type="entry name" value="PAC"/>
</dbReference>
<dbReference type="OrthoDB" id="9781208at2"/>
<organism evidence="10 11">
    <name type="scientific">Zobellia amurskyensis</name>
    <dbReference type="NCBI Taxonomy" id="248905"/>
    <lineage>
        <taxon>Bacteria</taxon>
        <taxon>Pseudomonadati</taxon>
        <taxon>Bacteroidota</taxon>
        <taxon>Flavobacteriia</taxon>
        <taxon>Flavobacteriales</taxon>
        <taxon>Flavobacteriaceae</taxon>
        <taxon>Zobellia</taxon>
    </lineage>
</organism>
<keyword evidence="3" id="KW-0597">Phosphoprotein</keyword>
<feature type="coiled-coil region" evidence="6">
    <location>
        <begin position="7"/>
        <end position="34"/>
    </location>
</feature>
<keyword evidence="6" id="KW-0175">Coiled coil</keyword>
<comment type="caution">
    <text evidence="10">The sequence shown here is derived from an EMBL/GenBank/DDBJ whole genome shotgun (WGS) entry which is preliminary data.</text>
</comment>
<dbReference type="PROSITE" id="PS50109">
    <property type="entry name" value="HIS_KIN"/>
    <property type="match status" value="1"/>
</dbReference>
<dbReference type="Pfam" id="PF13426">
    <property type="entry name" value="PAS_9"/>
    <property type="match status" value="3"/>
</dbReference>
<dbReference type="SMART" id="SM00387">
    <property type="entry name" value="HATPase_c"/>
    <property type="match status" value="1"/>
</dbReference>
<dbReference type="CDD" id="cd00082">
    <property type="entry name" value="HisKA"/>
    <property type="match status" value="1"/>
</dbReference>
<evidence type="ECO:0000313" key="10">
    <source>
        <dbReference type="EMBL" id="MUH37485.1"/>
    </source>
</evidence>
<evidence type="ECO:0000256" key="4">
    <source>
        <dbReference type="ARBA" id="ARBA00022679"/>
    </source>
</evidence>
<reference evidence="10 11" key="1">
    <citation type="journal article" date="2019" name="Mar. Drugs">
        <title>Comparative Genomics and CAZyme Genome Repertoires of Marine Zobellia amurskyensis KMM 3526(T) and Zobellia laminariae KMM 3676(T).</title>
        <authorList>
            <person name="Chernysheva N."/>
            <person name="Bystritskaya E."/>
            <person name="Stenkova A."/>
            <person name="Golovkin I."/>
            <person name="Nedashkovskaya O."/>
            <person name="Isaeva M."/>
        </authorList>
    </citation>
    <scope>NUCLEOTIDE SEQUENCE [LARGE SCALE GENOMIC DNA]</scope>
    <source>
        <strain evidence="10 11">KMM 3526</strain>
    </source>
</reference>
<protein>
    <recommendedName>
        <fullName evidence="2">histidine kinase</fullName>
        <ecNumber evidence="2">2.7.13.3</ecNumber>
    </recommendedName>
</protein>
<dbReference type="SUPFAM" id="SSF47384">
    <property type="entry name" value="Homodimeric domain of signal transducing histidine kinase"/>
    <property type="match status" value="1"/>
</dbReference>
<feature type="domain" description="PAC" evidence="9">
    <location>
        <begin position="379"/>
        <end position="431"/>
    </location>
</feature>
<dbReference type="InterPro" id="IPR000014">
    <property type="entry name" value="PAS"/>
</dbReference>
<sequence>MDSDKEIELLKKALERQKKARQQAEKILEQKSTELYETAQRLKEANGTLENLLTEKVSELDGVFVNIIDPYVVMDLQANVIKMNTSAKEFLGYDNTKEDVNLTGLVHADYLQYTAESFKYLLEVGTLKNYRAKINVKSGDEKWIEINSSLIYNTKQEPMGAQGIIRDITQEMEIKELLAHQRRQLDIIVENSPLGIVLSVGGKIIKANNTFTELLGYSEGELKTMALNDFSKVEEGSPSDDIIVQMKKGKKDKAVVIKRYFKKGGGCLIAKTSVSAVRGGDGKLKYLLAMIEDITREREAEERLNYERKKYANIIANMNLGLVEVDTEDIIRLVNQSFCNMSGFKEEELLGKKGTDILQVQNRSVLENEDEKRMRGESDSYELEVIDKSGEKKHWLVSGAPRYDNNKNLIGSVGIHLDVTKQKLLEHQKEQLVKELEQSNQGLQEYAHIVSHDLKSPLRSISALATWIQDDYKDVLDETGQQNLELMQEKVASMDKLIHGILEYSTANDSTLDNSSVDLNEVVEKIKESIFIPDHVALVVPEVLPTIVADRTKMHQLFQNILSNAVVHIEKEIGLVEVLFIENTTHWQFSIKDNGVGIPKEYHKKIFEIFQSIGANERSTGIGLSIVKKIIDRYEGEVWVESEKDMGTEFHFTIKKEINNLNS</sequence>
<dbReference type="CDD" id="cd00130">
    <property type="entry name" value="PAS"/>
    <property type="match status" value="3"/>
</dbReference>
<dbReference type="Gene3D" id="3.30.450.20">
    <property type="entry name" value="PAS domain"/>
    <property type="match status" value="3"/>
</dbReference>
<dbReference type="PROSITE" id="PS50112">
    <property type="entry name" value="PAS"/>
    <property type="match status" value="2"/>
</dbReference>
<dbReference type="SMART" id="SM00086">
    <property type="entry name" value="PAC"/>
    <property type="match status" value="3"/>
</dbReference>
<dbReference type="PROSITE" id="PS50113">
    <property type="entry name" value="PAC"/>
    <property type="match status" value="3"/>
</dbReference>
<evidence type="ECO:0000256" key="6">
    <source>
        <dbReference type="SAM" id="Coils"/>
    </source>
</evidence>
<feature type="domain" description="PAS" evidence="8">
    <location>
        <begin position="196"/>
        <end position="222"/>
    </location>
</feature>
<dbReference type="PANTHER" id="PTHR43304">
    <property type="entry name" value="PHYTOCHROME-LIKE PROTEIN CPH1"/>
    <property type="match status" value="1"/>
</dbReference>
<dbReference type="PRINTS" id="PR00344">
    <property type="entry name" value="BCTRLSENSOR"/>
</dbReference>
<proteinExistence type="predicted"/>
<evidence type="ECO:0000259" key="7">
    <source>
        <dbReference type="PROSITE" id="PS50109"/>
    </source>
</evidence>
<evidence type="ECO:0000259" key="8">
    <source>
        <dbReference type="PROSITE" id="PS50112"/>
    </source>
</evidence>
<keyword evidence="5 10" id="KW-0418">Kinase</keyword>
<dbReference type="NCBIfam" id="TIGR00229">
    <property type="entry name" value="sensory_box"/>
    <property type="match status" value="3"/>
</dbReference>
<comment type="catalytic activity">
    <reaction evidence="1">
        <text>ATP + protein L-histidine = ADP + protein N-phospho-L-histidine.</text>
        <dbReference type="EC" id="2.7.13.3"/>
    </reaction>
</comment>
<gene>
    <name evidence="10" type="ORF">D9O36_16665</name>
</gene>
<dbReference type="EC" id="2.7.13.3" evidence="2"/>
<dbReference type="InterPro" id="IPR003594">
    <property type="entry name" value="HATPase_dom"/>
</dbReference>
<evidence type="ECO:0000256" key="2">
    <source>
        <dbReference type="ARBA" id="ARBA00012438"/>
    </source>
</evidence>
<dbReference type="SUPFAM" id="SSF55785">
    <property type="entry name" value="PYP-like sensor domain (PAS domain)"/>
    <property type="match status" value="3"/>
</dbReference>
<keyword evidence="4" id="KW-0808">Transferase</keyword>
<dbReference type="SUPFAM" id="SSF55874">
    <property type="entry name" value="ATPase domain of HSP90 chaperone/DNA topoisomerase II/histidine kinase"/>
    <property type="match status" value="1"/>
</dbReference>
<feature type="domain" description="PAC" evidence="9">
    <location>
        <begin position="128"/>
        <end position="180"/>
    </location>
</feature>
<dbReference type="InterPro" id="IPR036097">
    <property type="entry name" value="HisK_dim/P_sf"/>
</dbReference>
<dbReference type="InterPro" id="IPR052162">
    <property type="entry name" value="Sensor_kinase/Photoreceptor"/>
</dbReference>
<dbReference type="SMART" id="SM00091">
    <property type="entry name" value="PAS"/>
    <property type="match status" value="3"/>
</dbReference>
<evidence type="ECO:0000256" key="1">
    <source>
        <dbReference type="ARBA" id="ARBA00000085"/>
    </source>
</evidence>
<dbReference type="Gene3D" id="1.10.287.130">
    <property type="match status" value="1"/>
</dbReference>
<feature type="domain" description="Histidine kinase" evidence="7">
    <location>
        <begin position="449"/>
        <end position="658"/>
    </location>
</feature>
<dbReference type="Pfam" id="PF00512">
    <property type="entry name" value="HisKA"/>
    <property type="match status" value="1"/>
</dbReference>
<dbReference type="EMBL" id="RCNR01000041">
    <property type="protein sequence ID" value="MUH37485.1"/>
    <property type="molecule type" value="Genomic_DNA"/>
</dbReference>
<evidence type="ECO:0000256" key="5">
    <source>
        <dbReference type="ARBA" id="ARBA00022777"/>
    </source>
</evidence>
<feature type="domain" description="PAC" evidence="9">
    <location>
        <begin position="251"/>
        <end position="306"/>
    </location>
</feature>
<feature type="domain" description="PAS" evidence="8">
    <location>
        <begin position="307"/>
        <end position="377"/>
    </location>
</feature>
<dbReference type="InterPro" id="IPR004358">
    <property type="entry name" value="Sig_transdc_His_kin-like_C"/>
</dbReference>
<dbReference type="GO" id="GO:0006355">
    <property type="term" value="P:regulation of DNA-templated transcription"/>
    <property type="evidence" value="ECO:0007669"/>
    <property type="project" value="InterPro"/>
</dbReference>
<evidence type="ECO:0000313" key="11">
    <source>
        <dbReference type="Proteomes" id="UP000540519"/>
    </source>
</evidence>
<dbReference type="PANTHER" id="PTHR43304:SF1">
    <property type="entry name" value="PAC DOMAIN-CONTAINING PROTEIN"/>
    <property type="match status" value="1"/>
</dbReference>
<dbReference type="Pfam" id="PF02518">
    <property type="entry name" value="HATPase_c"/>
    <property type="match status" value="1"/>
</dbReference>
<evidence type="ECO:0000256" key="3">
    <source>
        <dbReference type="ARBA" id="ARBA00022553"/>
    </source>
</evidence>
<dbReference type="InterPro" id="IPR003661">
    <property type="entry name" value="HisK_dim/P_dom"/>
</dbReference>
<dbReference type="InterPro" id="IPR005467">
    <property type="entry name" value="His_kinase_dom"/>
</dbReference>
<name>A0A7X2ZW43_9FLAO</name>
<dbReference type="PROSITE" id="PS50890">
    <property type="entry name" value="PUA"/>
    <property type="match status" value="1"/>
</dbReference>
<dbReference type="AlphaFoldDB" id="A0A7X2ZW43"/>
<evidence type="ECO:0000259" key="9">
    <source>
        <dbReference type="PROSITE" id="PS50113"/>
    </source>
</evidence>
<dbReference type="Proteomes" id="UP000540519">
    <property type="component" value="Unassembled WGS sequence"/>
</dbReference>
<accession>A0A7X2ZW43</accession>
<dbReference type="InterPro" id="IPR036890">
    <property type="entry name" value="HATPase_C_sf"/>
</dbReference>
<dbReference type="GO" id="GO:0000155">
    <property type="term" value="F:phosphorelay sensor kinase activity"/>
    <property type="evidence" value="ECO:0007669"/>
    <property type="project" value="InterPro"/>
</dbReference>
<dbReference type="SMART" id="SM00388">
    <property type="entry name" value="HisKA"/>
    <property type="match status" value="1"/>
</dbReference>